<sequence>MAGVVYTSVIELGHWLTLIYIMLYMGLYGSDGPLPDRYSINFAEFLLFSGRGMGYPHQVHK</sequence>
<reference evidence="2 3" key="1">
    <citation type="submission" date="2018-09" db="EMBL/GenBank/DDBJ databases">
        <title>Genome sequencing of strain 6GH32-13.</title>
        <authorList>
            <person name="Weon H.-Y."/>
            <person name="Heo J."/>
            <person name="Kwon S.-W."/>
        </authorList>
    </citation>
    <scope>NUCLEOTIDE SEQUENCE [LARGE SCALE GENOMIC DNA]</scope>
    <source>
        <strain evidence="2 3">5GH32-13</strain>
    </source>
</reference>
<keyword evidence="1" id="KW-1133">Transmembrane helix</keyword>
<organism evidence="2 3">
    <name type="scientific">Paraflavitalea soli</name>
    <dbReference type="NCBI Taxonomy" id="2315862"/>
    <lineage>
        <taxon>Bacteria</taxon>
        <taxon>Pseudomonadati</taxon>
        <taxon>Bacteroidota</taxon>
        <taxon>Chitinophagia</taxon>
        <taxon>Chitinophagales</taxon>
        <taxon>Chitinophagaceae</taxon>
        <taxon>Paraflavitalea</taxon>
    </lineage>
</organism>
<proteinExistence type="predicted"/>
<dbReference type="Proteomes" id="UP000263900">
    <property type="component" value="Chromosome"/>
</dbReference>
<keyword evidence="3" id="KW-1185">Reference proteome</keyword>
<feature type="transmembrane region" description="Helical" evidence="1">
    <location>
        <begin position="12"/>
        <end position="29"/>
    </location>
</feature>
<dbReference type="KEGG" id="pseg:D3H65_18835"/>
<keyword evidence="1" id="KW-0812">Transmembrane</keyword>
<accession>A0A3B7MS97</accession>
<dbReference type="EMBL" id="CP032157">
    <property type="protein sequence ID" value="AXY75910.1"/>
    <property type="molecule type" value="Genomic_DNA"/>
</dbReference>
<evidence type="ECO:0000313" key="3">
    <source>
        <dbReference type="Proteomes" id="UP000263900"/>
    </source>
</evidence>
<keyword evidence="1" id="KW-0472">Membrane</keyword>
<protein>
    <submittedName>
        <fullName evidence="2">Uncharacterized protein</fullName>
    </submittedName>
</protein>
<evidence type="ECO:0000313" key="2">
    <source>
        <dbReference type="EMBL" id="AXY75910.1"/>
    </source>
</evidence>
<dbReference type="AlphaFoldDB" id="A0A3B7MS97"/>
<gene>
    <name evidence="2" type="ORF">D3H65_18835</name>
</gene>
<name>A0A3B7MS97_9BACT</name>
<evidence type="ECO:0000256" key="1">
    <source>
        <dbReference type="SAM" id="Phobius"/>
    </source>
</evidence>